<dbReference type="Gene3D" id="3.30.70.100">
    <property type="match status" value="1"/>
</dbReference>
<dbReference type="InterPro" id="IPR025563">
    <property type="entry name" value="DUF4286"/>
</dbReference>
<dbReference type="Pfam" id="PF14114">
    <property type="entry name" value="DUF4286"/>
    <property type="match status" value="1"/>
</dbReference>
<comment type="caution">
    <text evidence="1">The sequence shown here is derived from an EMBL/GenBank/DDBJ whole genome shotgun (WGS) entry which is preliminary data.</text>
</comment>
<keyword evidence="2" id="KW-1185">Reference proteome</keyword>
<evidence type="ECO:0008006" key="3">
    <source>
        <dbReference type="Google" id="ProtNLM"/>
    </source>
</evidence>
<proteinExistence type="predicted"/>
<dbReference type="RefSeq" id="WP_390228703.1">
    <property type="nucleotide sequence ID" value="NZ_JBHSCN010000005.1"/>
</dbReference>
<dbReference type="InterPro" id="IPR011008">
    <property type="entry name" value="Dimeric_a/b-barrel"/>
</dbReference>
<evidence type="ECO:0000313" key="1">
    <source>
        <dbReference type="EMBL" id="MFC4243619.1"/>
    </source>
</evidence>
<dbReference type="SUPFAM" id="SSF54909">
    <property type="entry name" value="Dimeric alpha+beta barrel"/>
    <property type="match status" value="1"/>
</dbReference>
<name>A0ABV8Q777_9MICO</name>
<reference evidence="2" key="1">
    <citation type="journal article" date="2019" name="Int. J. Syst. Evol. Microbiol.">
        <title>The Global Catalogue of Microorganisms (GCM) 10K type strain sequencing project: providing services to taxonomists for standard genome sequencing and annotation.</title>
        <authorList>
            <consortium name="The Broad Institute Genomics Platform"/>
            <consortium name="The Broad Institute Genome Sequencing Center for Infectious Disease"/>
            <person name="Wu L."/>
            <person name="Ma J."/>
        </authorList>
    </citation>
    <scope>NUCLEOTIDE SEQUENCE [LARGE SCALE GENOMIC DNA]</scope>
    <source>
        <strain evidence="2">CGMCC 1.10363</strain>
    </source>
</reference>
<organism evidence="1 2">
    <name type="scientific">Gryllotalpicola reticulitermitis</name>
    <dbReference type="NCBI Taxonomy" id="1184153"/>
    <lineage>
        <taxon>Bacteria</taxon>
        <taxon>Bacillati</taxon>
        <taxon>Actinomycetota</taxon>
        <taxon>Actinomycetes</taxon>
        <taxon>Micrococcales</taxon>
        <taxon>Microbacteriaceae</taxon>
        <taxon>Gryllotalpicola</taxon>
    </lineage>
</organism>
<accession>A0ABV8Q777</accession>
<protein>
    <recommendedName>
        <fullName evidence="3">EthD domain-containing protein</fullName>
    </recommendedName>
</protein>
<gene>
    <name evidence="1" type="ORF">ACFOYW_09565</name>
</gene>
<evidence type="ECO:0000313" key="2">
    <source>
        <dbReference type="Proteomes" id="UP001595900"/>
    </source>
</evidence>
<sequence length="112" mass="12728">MPPRFLQIVSTQPSPDAEPEFNDWYENTHVPEVLRMPGFLTGQRFRLVDSVPPFDGPQYLAVYEIESDDIDATLRTVIEMAPGRTKSQSIDTTVSIVRMYEALGPQQRRADS</sequence>
<dbReference type="EMBL" id="JBHSCN010000005">
    <property type="protein sequence ID" value="MFC4243619.1"/>
    <property type="molecule type" value="Genomic_DNA"/>
</dbReference>
<dbReference type="Proteomes" id="UP001595900">
    <property type="component" value="Unassembled WGS sequence"/>
</dbReference>